<feature type="region of interest" description="Disordered" evidence="8">
    <location>
        <begin position="122"/>
        <end position="190"/>
    </location>
</feature>
<evidence type="ECO:0000259" key="9">
    <source>
        <dbReference type="SMART" id="SM00906"/>
    </source>
</evidence>
<feature type="compositionally biased region" description="Basic and acidic residues" evidence="8">
    <location>
        <begin position="156"/>
        <end position="181"/>
    </location>
</feature>
<dbReference type="PANTHER" id="PTHR47782">
    <property type="entry name" value="ZN(II)2CYS6 TRANSCRIPTION FACTOR (EUROFUNG)-RELATED"/>
    <property type="match status" value="1"/>
</dbReference>
<dbReference type="GO" id="GO:0006351">
    <property type="term" value="P:DNA-templated transcription"/>
    <property type="evidence" value="ECO:0007669"/>
    <property type="project" value="InterPro"/>
</dbReference>
<reference evidence="10" key="1">
    <citation type="submission" date="2020-10" db="EMBL/GenBank/DDBJ databases">
        <title>High-Quality Genome Resource of Clonostachys rosea strain S41 by Oxford Nanopore Long-Read Sequencing.</title>
        <authorList>
            <person name="Wang H."/>
        </authorList>
    </citation>
    <scope>NUCLEOTIDE SEQUENCE</scope>
    <source>
        <strain evidence="10">S41</strain>
    </source>
</reference>
<evidence type="ECO:0000313" key="10">
    <source>
        <dbReference type="EMBL" id="KAF9760334.1"/>
    </source>
</evidence>
<dbReference type="AlphaFoldDB" id="A0A8H7NQE7"/>
<keyword evidence="4" id="KW-0805">Transcription regulation</keyword>
<accession>A0A8H7NQE7</accession>
<evidence type="ECO:0000256" key="6">
    <source>
        <dbReference type="ARBA" id="ARBA00023163"/>
    </source>
</evidence>
<dbReference type="GO" id="GO:0045944">
    <property type="term" value="P:positive regulation of transcription by RNA polymerase II"/>
    <property type="evidence" value="ECO:0007669"/>
    <property type="project" value="TreeGrafter"/>
</dbReference>
<proteinExistence type="predicted"/>
<dbReference type="InterPro" id="IPR007219">
    <property type="entry name" value="XnlR_reg_dom"/>
</dbReference>
<evidence type="ECO:0000256" key="5">
    <source>
        <dbReference type="ARBA" id="ARBA00023125"/>
    </source>
</evidence>
<dbReference type="InterPro" id="IPR052202">
    <property type="entry name" value="Yeast_MetPath_Reg"/>
</dbReference>
<dbReference type="GO" id="GO:0008270">
    <property type="term" value="F:zinc ion binding"/>
    <property type="evidence" value="ECO:0007669"/>
    <property type="project" value="InterPro"/>
</dbReference>
<evidence type="ECO:0000256" key="3">
    <source>
        <dbReference type="ARBA" id="ARBA00022833"/>
    </source>
</evidence>
<sequence>METHMSRFRIRPSRNKGVSIRAERPPSRTSSATQLLVGTDIDERNASYSASAPAAYAGNTAWVEHLPTSEMAELRERLALMERLVGDMGMLAASRVNQENIVAETSPMHGPEIPTQVRLEPSPEALRTPPSVQLPVQPVSPAHTARRRFSHSAYHTTEERELKRRRLLQDELPTDRSRDIDEPNQVQGPESTHLEATCDALIDAYFRDVHRAYPFLDKNALLTAMRKRSEKDILSSKGRDPEATILYLVMAIGSIMQRATQDPGTPSDSGTVLFDVDYEGLVSKCMMNESITNLQILLLLAIYSQSDPAGMNTWAIVDVLGRQALRLGLTKGDTAGKGYTAAEVERNHRLFWSIYVLDRMVALTTGTPVAMIDANMDIPLPRITVEEFDSPQRQEQAHVLQVSRHIIQLRTIEYKVLQEIHLRDQKSTSALTREDRYTLVVGLRAEIEDWYSNGCLLQSNELDDMTIHIRICWLAARYYNLLLLLYYPCHFNPGTMLLSNGELLSLARKHVQANFVRFQQRQLPLNRLTLCRMFPVCMVFLHCFLSRQSVAECARAREEISMCADILSAFPEHWTLAHRAAPIIRQLAALVSSTSTKIGDEAGLTEADQAWCLAIKLSLSELSEKVLGRGSIYRNIHCWQGSECTVPESELLSEKPSLPCAHFTPEEGDGIEVQNGAFVIEAAQKTSSDSGMFAGPSVLDYL</sequence>
<comment type="subcellular location">
    <subcellularLocation>
        <location evidence="1">Nucleus</location>
    </subcellularLocation>
</comment>
<dbReference type="GO" id="GO:0043565">
    <property type="term" value="F:sequence-specific DNA binding"/>
    <property type="evidence" value="ECO:0007669"/>
    <property type="project" value="TreeGrafter"/>
</dbReference>
<dbReference type="GO" id="GO:0005634">
    <property type="term" value="C:nucleus"/>
    <property type="evidence" value="ECO:0007669"/>
    <property type="project" value="UniProtKB-SubCell"/>
</dbReference>
<comment type="caution">
    <text evidence="10">The sequence shown here is derived from an EMBL/GenBank/DDBJ whole genome shotgun (WGS) entry which is preliminary data.</text>
</comment>
<evidence type="ECO:0000256" key="4">
    <source>
        <dbReference type="ARBA" id="ARBA00023015"/>
    </source>
</evidence>
<name>A0A8H7NQE7_BIOOC</name>
<evidence type="ECO:0000256" key="2">
    <source>
        <dbReference type="ARBA" id="ARBA00022723"/>
    </source>
</evidence>
<feature type="region of interest" description="Disordered" evidence="8">
    <location>
        <begin position="1"/>
        <end position="32"/>
    </location>
</feature>
<dbReference type="PANTHER" id="PTHR47782:SF7">
    <property type="entry name" value="PROTEIN STB5"/>
    <property type="match status" value="1"/>
</dbReference>
<organism evidence="10 11">
    <name type="scientific">Bionectria ochroleuca</name>
    <name type="common">Gliocladium roseum</name>
    <dbReference type="NCBI Taxonomy" id="29856"/>
    <lineage>
        <taxon>Eukaryota</taxon>
        <taxon>Fungi</taxon>
        <taxon>Dikarya</taxon>
        <taxon>Ascomycota</taxon>
        <taxon>Pezizomycotina</taxon>
        <taxon>Sordariomycetes</taxon>
        <taxon>Hypocreomycetidae</taxon>
        <taxon>Hypocreales</taxon>
        <taxon>Bionectriaceae</taxon>
        <taxon>Clonostachys</taxon>
    </lineage>
</organism>
<evidence type="ECO:0000256" key="1">
    <source>
        <dbReference type="ARBA" id="ARBA00004123"/>
    </source>
</evidence>
<protein>
    <recommendedName>
        <fullName evidence="9">Xylanolytic transcriptional activator regulatory domain-containing protein</fullName>
    </recommendedName>
</protein>
<dbReference type="EMBL" id="JADCTT010000001">
    <property type="protein sequence ID" value="KAF9760334.1"/>
    <property type="molecule type" value="Genomic_DNA"/>
</dbReference>
<dbReference type="Proteomes" id="UP000616885">
    <property type="component" value="Unassembled WGS sequence"/>
</dbReference>
<feature type="domain" description="Xylanolytic transcriptional activator regulatory" evidence="9">
    <location>
        <begin position="313"/>
        <end position="387"/>
    </location>
</feature>
<dbReference type="Pfam" id="PF04082">
    <property type="entry name" value="Fungal_trans"/>
    <property type="match status" value="1"/>
</dbReference>
<evidence type="ECO:0000313" key="11">
    <source>
        <dbReference type="Proteomes" id="UP000616885"/>
    </source>
</evidence>
<keyword evidence="3" id="KW-0862">Zinc</keyword>
<keyword evidence="5" id="KW-0238">DNA-binding</keyword>
<dbReference type="CDD" id="cd12148">
    <property type="entry name" value="fungal_TF_MHR"/>
    <property type="match status" value="1"/>
</dbReference>
<dbReference type="SMART" id="SM00906">
    <property type="entry name" value="Fungal_trans"/>
    <property type="match status" value="1"/>
</dbReference>
<gene>
    <name evidence="10" type="ORF">IM811_002028</name>
</gene>
<keyword evidence="7" id="KW-0539">Nucleus</keyword>
<evidence type="ECO:0000256" key="7">
    <source>
        <dbReference type="ARBA" id="ARBA00023242"/>
    </source>
</evidence>
<feature type="compositionally biased region" description="Basic residues" evidence="8">
    <location>
        <begin position="1"/>
        <end position="14"/>
    </location>
</feature>
<evidence type="ECO:0000256" key="8">
    <source>
        <dbReference type="SAM" id="MobiDB-lite"/>
    </source>
</evidence>
<feature type="compositionally biased region" description="Low complexity" evidence="8">
    <location>
        <begin position="129"/>
        <end position="141"/>
    </location>
</feature>
<keyword evidence="6" id="KW-0804">Transcription</keyword>
<keyword evidence="2" id="KW-0479">Metal-binding</keyword>
<dbReference type="GO" id="GO:0000981">
    <property type="term" value="F:DNA-binding transcription factor activity, RNA polymerase II-specific"/>
    <property type="evidence" value="ECO:0007669"/>
    <property type="project" value="TreeGrafter"/>
</dbReference>